<dbReference type="EMBL" id="ML996606">
    <property type="protein sequence ID" value="KAF2752592.1"/>
    <property type="molecule type" value="Genomic_DNA"/>
</dbReference>
<proteinExistence type="predicted"/>
<feature type="region of interest" description="Disordered" evidence="1">
    <location>
        <begin position="118"/>
        <end position="156"/>
    </location>
</feature>
<dbReference type="Proteomes" id="UP000799437">
    <property type="component" value="Unassembled WGS sequence"/>
</dbReference>
<accession>A0A6A6VPP5</accession>
<protein>
    <submittedName>
        <fullName evidence="2">Uncharacterized protein</fullName>
    </submittedName>
</protein>
<evidence type="ECO:0000313" key="3">
    <source>
        <dbReference type="Proteomes" id="UP000799437"/>
    </source>
</evidence>
<dbReference type="RefSeq" id="XP_033595050.1">
    <property type="nucleotide sequence ID" value="XM_033745008.1"/>
</dbReference>
<reference evidence="2" key="1">
    <citation type="journal article" date="2020" name="Stud. Mycol.">
        <title>101 Dothideomycetes genomes: a test case for predicting lifestyles and emergence of pathogens.</title>
        <authorList>
            <person name="Haridas S."/>
            <person name="Albert R."/>
            <person name="Binder M."/>
            <person name="Bloem J."/>
            <person name="Labutti K."/>
            <person name="Salamov A."/>
            <person name="Andreopoulos B."/>
            <person name="Baker S."/>
            <person name="Barry K."/>
            <person name="Bills G."/>
            <person name="Bluhm B."/>
            <person name="Cannon C."/>
            <person name="Castanera R."/>
            <person name="Culley D."/>
            <person name="Daum C."/>
            <person name="Ezra D."/>
            <person name="Gonzalez J."/>
            <person name="Henrissat B."/>
            <person name="Kuo A."/>
            <person name="Liang C."/>
            <person name="Lipzen A."/>
            <person name="Lutzoni F."/>
            <person name="Magnuson J."/>
            <person name="Mondo S."/>
            <person name="Nolan M."/>
            <person name="Ohm R."/>
            <person name="Pangilinan J."/>
            <person name="Park H.-J."/>
            <person name="Ramirez L."/>
            <person name="Alfaro M."/>
            <person name="Sun H."/>
            <person name="Tritt A."/>
            <person name="Yoshinaga Y."/>
            <person name="Zwiers L.-H."/>
            <person name="Turgeon B."/>
            <person name="Goodwin S."/>
            <person name="Spatafora J."/>
            <person name="Crous P."/>
            <person name="Grigoriev I."/>
        </authorList>
    </citation>
    <scope>NUCLEOTIDE SEQUENCE</scope>
    <source>
        <strain evidence="2">CBS 121739</strain>
    </source>
</reference>
<dbReference type="AlphaFoldDB" id="A0A6A6VPP5"/>
<dbReference type="GeneID" id="54486062"/>
<organism evidence="2 3">
    <name type="scientific">Pseudovirgaria hyperparasitica</name>
    <dbReference type="NCBI Taxonomy" id="470096"/>
    <lineage>
        <taxon>Eukaryota</taxon>
        <taxon>Fungi</taxon>
        <taxon>Dikarya</taxon>
        <taxon>Ascomycota</taxon>
        <taxon>Pezizomycotina</taxon>
        <taxon>Dothideomycetes</taxon>
        <taxon>Dothideomycetes incertae sedis</taxon>
        <taxon>Acrospermales</taxon>
        <taxon>Acrospermaceae</taxon>
        <taxon>Pseudovirgaria</taxon>
    </lineage>
</organism>
<sequence>MAFSHRVIVREETLKIGRTDMNTASRVHSGQLRSKLRLYVCLLDEGDVQESMKAIATCPTIMTNAPSVNVLVDPRALSARSPIYQHLLTARKTTTKINFYHSHDGKLFIRDQELEETLDAESQRGPNRMLHSPCSARHTTPEQMAKEVQRPSQSAS</sequence>
<evidence type="ECO:0000256" key="1">
    <source>
        <dbReference type="SAM" id="MobiDB-lite"/>
    </source>
</evidence>
<gene>
    <name evidence="2" type="ORF">EJ05DRAFT_481159</name>
</gene>
<name>A0A6A6VPP5_9PEZI</name>
<evidence type="ECO:0000313" key="2">
    <source>
        <dbReference type="EMBL" id="KAF2752592.1"/>
    </source>
</evidence>
<keyword evidence="3" id="KW-1185">Reference proteome</keyword>